<dbReference type="InterPro" id="IPR014729">
    <property type="entry name" value="Rossmann-like_a/b/a_fold"/>
</dbReference>
<keyword evidence="6 8" id="KW-0067">ATP-binding</keyword>
<comment type="catalytic activity">
    <reaction evidence="7 8">
        <text>cytidine(34) in tRNA(Ile2) + L-lysine + ATP = lysidine(34) in tRNA(Ile2) + AMP + diphosphate + H(+)</text>
        <dbReference type="Rhea" id="RHEA:43744"/>
        <dbReference type="Rhea" id="RHEA-COMP:10625"/>
        <dbReference type="Rhea" id="RHEA-COMP:10670"/>
        <dbReference type="ChEBI" id="CHEBI:15378"/>
        <dbReference type="ChEBI" id="CHEBI:30616"/>
        <dbReference type="ChEBI" id="CHEBI:32551"/>
        <dbReference type="ChEBI" id="CHEBI:33019"/>
        <dbReference type="ChEBI" id="CHEBI:82748"/>
        <dbReference type="ChEBI" id="CHEBI:83665"/>
        <dbReference type="ChEBI" id="CHEBI:456215"/>
        <dbReference type="EC" id="6.3.4.19"/>
    </reaction>
</comment>
<dbReference type="GO" id="GO:0032267">
    <property type="term" value="F:tRNA(Ile)-lysidine synthase activity"/>
    <property type="evidence" value="ECO:0007669"/>
    <property type="project" value="UniProtKB-EC"/>
</dbReference>
<dbReference type="SUPFAM" id="SSF52402">
    <property type="entry name" value="Adenine nucleotide alpha hydrolases-like"/>
    <property type="match status" value="1"/>
</dbReference>
<keyword evidence="2 8" id="KW-0963">Cytoplasm</keyword>
<dbReference type="InterPro" id="IPR020825">
    <property type="entry name" value="Phe-tRNA_synthase-like_B3/B4"/>
</dbReference>
<keyword evidence="5 8" id="KW-0547">Nucleotide-binding</keyword>
<keyword evidence="11" id="KW-1185">Reference proteome</keyword>
<dbReference type="InterPro" id="IPR012795">
    <property type="entry name" value="tRNA_Ile_lys_synt_N"/>
</dbReference>
<comment type="domain">
    <text evidence="8">The N-terminal region contains the highly conserved SGGXDS motif, predicted to be a P-loop motif involved in ATP binding.</text>
</comment>
<dbReference type="Proteomes" id="UP000713904">
    <property type="component" value="Unassembled WGS sequence"/>
</dbReference>
<dbReference type="InterPro" id="IPR012094">
    <property type="entry name" value="tRNA_Ile_lys_synt"/>
</dbReference>
<dbReference type="InterPro" id="IPR011063">
    <property type="entry name" value="TilS/TtcA_N"/>
</dbReference>
<feature type="binding site" evidence="8">
    <location>
        <begin position="27"/>
        <end position="32"/>
    </location>
    <ligand>
        <name>ATP</name>
        <dbReference type="ChEBI" id="CHEBI:30616"/>
    </ligand>
</feature>
<keyword evidence="3 8" id="KW-0436">Ligase</keyword>
<evidence type="ECO:0000256" key="1">
    <source>
        <dbReference type="ARBA" id="ARBA00004496"/>
    </source>
</evidence>
<name>A0ABR6TMQ5_9FIRM</name>
<comment type="function">
    <text evidence="8">Ligates lysine onto the cytidine present at position 34 of the AUA codon-specific tRNA(Ile) that contains the anticodon CAU, in an ATP-dependent manner. Cytidine is converted to lysidine, thus changing the amino acid specificity of the tRNA from methionine to isoleucine.</text>
</comment>
<protein>
    <recommendedName>
        <fullName evidence="8">tRNA(Ile)-lysidine synthase</fullName>
        <ecNumber evidence="8">6.3.4.19</ecNumber>
    </recommendedName>
    <alternativeName>
        <fullName evidence="8">tRNA(Ile)-2-lysyl-cytidine synthase</fullName>
    </alternativeName>
    <alternativeName>
        <fullName evidence="8">tRNA(Ile)-lysidine synthetase</fullName>
    </alternativeName>
</protein>
<evidence type="ECO:0000256" key="7">
    <source>
        <dbReference type="ARBA" id="ARBA00048539"/>
    </source>
</evidence>
<dbReference type="Gene3D" id="1.20.59.20">
    <property type="match status" value="1"/>
</dbReference>
<dbReference type="Pfam" id="PF11734">
    <property type="entry name" value="TilS_C"/>
    <property type="match status" value="1"/>
</dbReference>
<organism evidence="10 11">
    <name type="scientific">Peptostreptococcus canis</name>
    <dbReference type="NCBI Taxonomy" id="1159213"/>
    <lineage>
        <taxon>Bacteria</taxon>
        <taxon>Bacillati</taxon>
        <taxon>Bacillota</taxon>
        <taxon>Clostridia</taxon>
        <taxon>Peptostreptococcales</taxon>
        <taxon>Peptostreptococcaceae</taxon>
        <taxon>Peptostreptococcus</taxon>
    </lineage>
</organism>
<dbReference type="CDD" id="cd01992">
    <property type="entry name" value="TilS_N"/>
    <property type="match status" value="1"/>
</dbReference>
<evidence type="ECO:0000256" key="2">
    <source>
        <dbReference type="ARBA" id="ARBA00022490"/>
    </source>
</evidence>
<dbReference type="Pfam" id="PF01171">
    <property type="entry name" value="ATP_bind_3"/>
    <property type="match status" value="1"/>
</dbReference>
<evidence type="ECO:0000313" key="11">
    <source>
        <dbReference type="Proteomes" id="UP000713904"/>
    </source>
</evidence>
<proteinExistence type="inferred from homology"/>
<reference evidence="10 11" key="1">
    <citation type="submission" date="2020-05" db="EMBL/GenBank/DDBJ databases">
        <title>Draft genome of xy-202 and genomic insight in genome of the genus Peptostreptococcus.</title>
        <authorList>
            <person name="Zhang Z."/>
        </authorList>
    </citation>
    <scope>NUCLEOTIDE SEQUENCE [LARGE SCALE GENOMIC DNA]</scope>
    <source>
        <strain evidence="10 11">DSM 27025</strain>
    </source>
</reference>
<sequence>MLCEKVLETISKYNLINRGETVVAAVSGGPDSICLLHILHKISQNLDIKLYVAHLNHQIRGLDAYLDSLYVMKFCEKLGVTCFIRSIDVPAFCEENKLGIEEGARKLRYEMFDEIKNKVGADKVAIGHNKSDQAETIIMRIMRGTGLQGLRGIEYKREDGVIRPILDLSREEIEKYCEEHNLSPRIDKTNLDDIYSRNKIRLKMIPYMKKEFNDNVVDNIVRMSSNLKVDSDYINEQVENAFSYSVKKYEDGVYIFTEYMDKFHLAIQNRLIFKSIKEILGDIKLIDKKHIEDVLSLVSKDKKGKKINLPRGVFAYRFDDYILLTDKEIKDKDISYEYEVTPGEAIYIPEIKKRFVSEIVDVKNFDKNNFKKGIQYIDLSKIRNNLTLRNKRQGDKIRLLGGTKKLKELFIGLKIPKENRNLVPVLVNQDEIVSVCGYRINVDYKIGDSTSEILKFYLE</sequence>
<dbReference type="RefSeq" id="WP_185624711.1">
    <property type="nucleotide sequence ID" value="NZ_JABGBW010000010.1"/>
</dbReference>
<evidence type="ECO:0000256" key="5">
    <source>
        <dbReference type="ARBA" id="ARBA00022741"/>
    </source>
</evidence>
<evidence type="ECO:0000256" key="6">
    <source>
        <dbReference type="ARBA" id="ARBA00022840"/>
    </source>
</evidence>
<dbReference type="EC" id="6.3.4.19" evidence="8"/>
<dbReference type="SUPFAM" id="SSF82829">
    <property type="entry name" value="MesJ substrate recognition domain-like"/>
    <property type="match status" value="1"/>
</dbReference>
<dbReference type="Gene3D" id="3.40.50.620">
    <property type="entry name" value="HUPs"/>
    <property type="match status" value="1"/>
</dbReference>
<dbReference type="SMART" id="SM00977">
    <property type="entry name" value="TilS_C"/>
    <property type="match status" value="1"/>
</dbReference>
<comment type="similarity">
    <text evidence="8">Belongs to the tRNA(Ile)-lysidine synthase family.</text>
</comment>
<evidence type="ECO:0000256" key="4">
    <source>
        <dbReference type="ARBA" id="ARBA00022694"/>
    </source>
</evidence>
<evidence type="ECO:0000259" key="9">
    <source>
        <dbReference type="SMART" id="SM00977"/>
    </source>
</evidence>
<dbReference type="PANTHER" id="PTHR43033">
    <property type="entry name" value="TRNA(ILE)-LYSIDINE SYNTHASE-RELATED"/>
    <property type="match status" value="1"/>
</dbReference>
<dbReference type="InterPro" id="IPR012796">
    <property type="entry name" value="Lysidine-tRNA-synth_C"/>
</dbReference>
<comment type="caution">
    <text evidence="10">The sequence shown here is derived from an EMBL/GenBank/DDBJ whole genome shotgun (WGS) entry which is preliminary data.</text>
</comment>
<dbReference type="Gene3D" id="3.50.40.10">
    <property type="entry name" value="Phenylalanyl-trna Synthetase, Chain B, domain 3"/>
    <property type="match status" value="1"/>
</dbReference>
<evidence type="ECO:0000256" key="8">
    <source>
        <dbReference type="HAMAP-Rule" id="MF_01161"/>
    </source>
</evidence>
<dbReference type="EMBL" id="JABGBW010000010">
    <property type="protein sequence ID" value="MBC2576692.1"/>
    <property type="molecule type" value="Genomic_DNA"/>
</dbReference>
<dbReference type="NCBIfam" id="TIGR02433">
    <property type="entry name" value="lysidine_TilS_C"/>
    <property type="match status" value="1"/>
</dbReference>
<evidence type="ECO:0000313" key="10">
    <source>
        <dbReference type="EMBL" id="MBC2576692.1"/>
    </source>
</evidence>
<evidence type="ECO:0000256" key="3">
    <source>
        <dbReference type="ARBA" id="ARBA00022598"/>
    </source>
</evidence>
<dbReference type="NCBIfam" id="TIGR02432">
    <property type="entry name" value="lysidine_TilS_N"/>
    <property type="match status" value="1"/>
</dbReference>
<dbReference type="SUPFAM" id="SSF56037">
    <property type="entry name" value="PheT/TilS domain"/>
    <property type="match status" value="1"/>
</dbReference>
<comment type="subcellular location">
    <subcellularLocation>
        <location evidence="1 8">Cytoplasm</location>
    </subcellularLocation>
</comment>
<dbReference type="HAMAP" id="MF_01161">
    <property type="entry name" value="tRNA_Ile_lys_synt"/>
    <property type="match status" value="1"/>
</dbReference>
<feature type="domain" description="Lysidine-tRNA(Ile) synthetase C-terminal" evidence="9">
    <location>
        <begin position="386"/>
        <end position="456"/>
    </location>
</feature>
<keyword evidence="4 8" id="KW-0819">tRNA processing</keyword>
<gene>
    <name evidence="8 10" type="primary">tilS</name>
    <name evidence="10" type="ORF">HLB29_08375</name>
</gene>
<accession>A0ABR6TMQ5</accession>
<dbReference type="PANTHER" id="PTHR43033:SF1">
    <property type="entry name" value="TRNA(ILE)-LYSIDINE SYNTHASE-RELATED"/>
    <property type="match status" value="1"/>
</dbReference>